<gene>
    <name evidence="11" type="ORF">Cri9333_1866</name>
</gene>
<dbReference type="KEGG" id="cep:Cri9333_1866"/>
<comment type="similarity">
    <text evidence="2">In the N-terminal section; belongs to the transposase 2 family.</text>
</comment>
<dbReference type="Proteomes" id="UP000010472">
    <property type="component" value="Chromosome"/>
</dbReference>
<evidence type="ECO:0000313" key="12">
    <source>
        <dbReference type="Proteomes" id="UP000010472"/>
    </source>
</evidence>
<reference evidence="11 12" key="1">
    <citation type="submission" date="2012-06" db="EMBL/GenBank/DDBJ databases">
        <title>Finished chromosome of genome of Crinalium epipsammum PCC 9333.</title>
        <authorList>
            <consortium name="US DOE Joint Genome Institute"/>
            <person name="Gugger M."/>
            <person name="Coursin T."/>
            <person name="Rippka R."/>
            <person name="Tandeau De Marsac N."/>
            <person name="Huntemann M."/>
            <person name="Wei C.-L."/>
            <person name="Han J."/>
            <person name="Detter J.C."/>
            <person name="Han C."/>
            <person name="Tapia R."/>
            <person name="Davenport K."/>
            <person name="Daligault H."/>
            <person name="Erkkila T."/>
            <person name="Gu W."/>
            <person name="Munk A.C.C."/>
            <person name="Teshima H."/>
            <person name="Xu Y."/>
            <person name="Chain P."/>
            <person name="Chen A."/>
            <person name="Krypides N."/>
            <person name="Mavromatis K."/>
            <person name="Markowitz V."/>
            <person name="Szeto E."/>
            <person name="Ivanova N."/>
            <person name="Mikhailova N."/>
            <person name="Ovchinnikova G."/>
            <person name="Pagani I."/>
            <person name="Pati A."/>
            <person name="Goodwin L."/>
            <person name="Peters L."/>
            <person name="Pitluck S."/>
            <person name="Woyke T."/>
            <person name="Kerfeld C."/>
        </authorList>
    </citation>
    <scope>NUCLEOTIDE SEQUENCE [LARGE SCALE GENOMIC DNA]</scope>
    <source>
        <strain evidence="11 12">PCC 9333</strain>
    </source>
</reference>
<dbReference type="HOGENOM" id="CLU_032903_0_0_3"/>
<feature type="domain" description="Probable transposase IS891/IS1136/IS1341" evidence="8">
    <location>
        <begin position="176"/>
        <end position="282"/>
    </location>
</feature>
<evidence type="ECO:0000256" key="3">
    <source>
        <dbReference type="ARBA" id="ARBA00022578"/>
    </source>
</evidence>
<dbReference type="GO" id="GO:0006310">
    <property type="term" value="P:DNA recombination"/>
    <property type="evidence" value="ECO:0007669"/>
    <property type="project" value="UniProtKB-KW"/>
</dbReference>
<dbReference type="InterPro" id="IPR051399">
    <property type="entry name" value="RNA-guided_DNA_endo/Transpos"/>
</dbReference>
<keyword evidence="4" id="KW-0479">Metal-binding</keyword>
<dbReference type="NCBIfam" id="TIGR01766">
    <property type="entry name" value="IS200/IS605 family accessory protein TnpB-like domain"/>
    <property type="match status" value="1"/>
</dbReference>
<dbReference type="Pfam" id="PF07282">
    <property type="entry name" value="Cas12f1-like_TNB"/>
    <property type="match status" value="1"/>
</dbReference>
<protein>
    <submittedName>
        <fullName evidence="11">Transposase, IS605 OrfB family</fullName>
    </submittedName>
</protein>
<keyword evidence="5" id="KW-0862">Zinc</keyword>
<keyword evidence="6" id="KW-0238">DNA-binding</keyword>
<dbReference type="NCBIfam" id="NF040570">
    <property type="entry name" value="guided_TnpB"/>
    <property type="match status" value="1"/>
</dbReference>
<dbReference type="OrthoDB" id="443538at2"/>
<dbReference type="PANTHER" id="PTHR30405:SF25">
    <property type="entry name" value="RNA-GUIDED DNA ENDONUCLEASE INSQ-RELATED"/>
    <property type="match status" value="1"/>
</dbReference>
<evidence type="ECO:0000259" key="8">
    <source>
        <dbReference type="Pfam" id="PF01385"/>
    </source>
</evidence>
<evidence type="ECO:0000256" key="2">
    <source>
        <dbReference type="ARBA" id="ARBA00011044"/>
    </source>
</evidence>
<dbReference type="GO" id="GO:0046872">
    <property type="term" value="F:metal ion binding"/>
    <property type="evidence" value="ECO:0007669"/>
    <property type="project" value="UniProtKB-KW"/>
</dbReference>
<dbReference type="AlphaFoldDB" id="K9W000"/>
<evidence type="ECO:0000259" key="9">
    <source>
        <dbReference type="Pfam" id="PF07282"/>
    </source>
</evidence>
<feature type="domain" description="Transposase putative helix-turn-helix" evidence="10">
    <location>
        <begin position="1"/>
        <end position="46"/>
    </location>
</feature>
<sequence length="404" mass="46353">MKSRYQYRIYPTNQQKKHLAQLFGCVRVVFNDALAYCQEKYKKGEKKPNNTELSRRLTELKKTEEKIWLGEVSSIPLQQSLRDLDQAYQNFFNSCKGERKGKKIRPPKFKKRKSKQSAKFTNNGFKINHDTVYLPKIGDLDIVWSRPLPSESSSLTVIKDAADRYFLSFVVEIIPEILPDNGKSIGIDLGIIDFATFSNGEKIKAPKPLKKKLKKLNRLQRRFSQTIKGSKRREVARKKIARLHAKISDTRKDFLHKLSTKVIRENQTIALEDLNVSGMVRNRKLSRAISDLGWRSFRTMIEAKGEKHGRDLRIINRWEATSQKCSCCGQKGGKKELSVREWTCLFCDTKHDRDVNASVNILNVAVGHIETKNGRRRKCQTGVKSAVSSDASTHLEPIQLSLFG</sequence>
<dbReference type="InterPro" id="IPR001959">
    <property type="entry name" value="Transposase"/>
</dbReference>
<proteinExistence type="inferred from homology"/>
<dbReference type="PANTHER" id="PTHR30405">
    <property type="entry name" value="TRANSPOSASE"/>
    <property type="match status" value="1"/>
</dbReference>
<evidence type="ECO:0000259" key="10">
    <source>
        <dbReference type="Pfam" id="PF12323"/>
    </source>
</evidence>
<keyword evidence="3" id="KW-0815">Transposition</keyword>
<evidence type="ECO:0000256" key="4">
    <source>
        <dbReference type="ARBA" id="ARBA00022723"/>
    </source>
</evidence>
<keyword evidence="7" id="KW-0233">DNA recombination</keyword>
<name>K9W000_9CYAN</name>
<dbReference type="Pfam" id="PF01385">
    <property type="entry name" value="OrfB_IS605"/>
    <property type="match status" value="1"/>
</dbReference>
<dbReference type="RefSeq" id="WP_015202867.1">
    <property type="nucleotide sequence ID" value="NC_019753.1"/>
</dbReference>
<organism evidence="11 12">
    <name type="scientific">Crinalium epipsammum PCC 9333</name>
    <dbReference type="NCBI Taxonomy" id="1173022"/>
    <lineage>
        <taxon>Bacteria</taxon>
        <taxon>Bacillati</taxon>
        <taxon>Cyanobacteriota</taxon>
        <taxon>Cyanophyceae</taxon>
        <taxon>Gomontiellales</taxon>
        <taxon>Gomontiellaceae</taxon>
        <taxon>Crinalium</taxon>
    </lineage>
</organism>
<dbReference type="InterPro" id="IPR021027">
    <property type="entry name" value="Transposase_put_HTH"/>
</dbReference>
<evidence type="ECO:0000256" key="1">
    <source>
        <dbReference type="ARBA" id="ARBA00008761"/>
    </source>
</evidence>
<dbReference type="GO" id="GO:0003677">
    <property type="term" value="F:DNA binding"/>
    <property type="evidence" value="ECO:0007669"/>
    <property type="project" value="UniProtKB-KW"/>
</dbReference>
<dbReference type="Pfam" id="PF12323">
    <property type="entry name" value="HTH_OrfB_IS605"/>
    <property type="match status" value="1"/>
</dbReference>
<dbReference type="EMBL" id="CP003620">
    <property type="protein sequence ID" value="AFZ12750.1"/>
    <property type="molecule type" value="Genomic_DNA"/>
</dbReference>
<evidence type="ECO:0000313" key="11">
    <source>
        <dbReference type="EMBL" id="AFZ12750.1"/>
    </source>
</evidence>
<evidence type="ECO:0000256" key="5">
    <source>
        <dbReference type="ARBA" id="ARBA00022833"/>
    </source>
</evidence>
<evidence type="ECO:0000256" key="6">
    <source>
        <dbReference type="ARBA" id="ARBA00023125"/>
    </source>
</evidence>
<dbReference type="PATRIC" id="fig|1173022.3.peg.2014"/>
<feature type="domain" description="Cas12f1-like TNB" evidence="9">
    <location>
        <begin position="294"/>
        <end position="361"/>
    </location>
</feature>
<dbReference type="eggNOG" id="COG0675">
    <property type="taxonomic scope" value="Bacteria"/>
</dbReference>
<evidence type="ECO:0000256" key="7">
    <source>
        <dbReference type="ARBA" id="ARBA00023172"/>
    </source>
</evidence>
<comment type="similarity">
    <text evidence="1">In the C-terminal section; belongs to the transposase 35 family.</text>
</comment>
<accession>K9W000</accession>
<dbReference type="InterPro" id="IPR010095">
    <property type="entry name" value="Cas12f1-like_TNB"/>
</dbReference>
<dbReference type="GO" id="GO:0032196">
    <property type="term" value="P:transposition"/>
    <property type="evidence" value="ECO:0007669"/>
    <property type="project" value="UniProtKB-KW"/>
</dbReference>
<keyword evidence="12" id="KW-1185">Reference proteome</keyword>